<evidence type="ECO:0008006" key="4">
    <source>
        <dbReference type="Google" id="ProtNLM"/>
    </source>
</evidence>
<feature type="transmembrane region" description="Helical" evidence="1">
    <location>
        <begin position="105"/>
        <end position="127"/>
    </location>
</feature>
<protein>
    <recommendedName>
        <fullName evidence="4">DUF4342 domain-containing protein</fullName>
    </recommendedName>
</protein>
<evidence type="ECO:0000313" key="3">
    <source>
        <dbReference type="Proteomes" id="UP001597519"/>
    </source>
</evidence>
<gene>
    <name evidence="2" type="ORF">ACFSX4_11355</name>
</gene>
<dbReference type="EMBL" id="JBHUOQ010000004">
    <property type="protein sequence ID" value="MFD2831061.1"/>
    <property type="molecule type" value="Genomic_DNA"/>
</dbReference>
<reference evidence="3" key="1">
    <citation type="journal article" date="2019" name="Int. J. Syst. Evol. Microbiol.">
        <title>The Global Catalogue of Microorganisms (GCM) 10K type strain sequencing project: providing services to taxonomists for standard genome sequencing and annotation.</title>
        <authorList>
            <consortium name="The Broad Institute Genomics Platform"/>
            <consortium name="The Broad Institute Genome Sequencing Center for Infectious Disease"/>
            <person name="Wu L."/>
            <person name="Ma J."/>
        </authorList>
    </citation>
    <scope>NUCLEOTIDE SEQUENCE [LARGE SCALE GENOMIC DNA]</scope>
    <source>
        <strain evidence="3">KCTC 33575</strain>
    </source>
</reference>
<dbReference type="Proteomes" id="UP001597519">
    <property type="component" value="Unassembled WGS sequence"/>
</dbReference>
<keyword evidence="1" id="KW-0472">Membrane</keyword>
<evidence type="ECO:0000256" key="1">
    <source>
        <dbReference type="SAM" id="Phobius"/>
    </source>
</evidence>
<keyword evidence="1" id="KW-0812">Transmembrane</keyword>
<dbReference type="RefSeq" id="WP_377774686.1">
    <property type="nucleotide sequence ID" value="NZ_JBHUOQ010000004.1"/>
</dbReference>
<keyword evidence="3" id="KW-1185">Reference proteome</keyword>
<name>A0ABW5WW76_9STAP</name>
<organism evidence="2 3">
    <name type="scientific">Corticicoccus populi</name>
    <dbReference type="NCBI Taxonomy" id="1812821"/>
    <lineage>
        <taxon>Bacteria</taxon>
        <taxon>Bacillati</taxon>
        <taxon>Bacillota</taxon>
        <taxon>Bacilli</taxon>
        <taxon>Bacillales</taxon>
        <taxon>Staphylococcaceae</taxon>
        <taxon>Corticicoccus</taxon>
    </lineage>
</organism>
<keyword evidence="1" id="KW-1133">Transmembrane helix</keyword>
<accession>A0ABW5WW76</accession>
<evidence type="ECO:0000313" key="2">
    <source>
        <dbReference type="EMBL" id="MFD2831061.1"/>
    </source>
</evidence>
<sequence>MKFINYEKKDLTEFEETLKTLVLNKGYKYHKTEKFLNKDEIVSQSLDNTSRELIKLFEDNTKITVYSLTHRKSNYYITIAEEPNKNIMSVQVIFSTKPIKQLGKLLIGLPLITFGGPFAVLVGVAAYTSSFNRFLTIKGPLGKSISNTIYKTLGEPIDNK</sequence>
<proteinExistence type="predicted"/>
<comment type="caution">
    <text evidence="2">The sequence shown here is derived from an EMBL/GenBank/DDBJ whole genome shotgun (WGS) entry which is preliminary data.</text>
</comment>